<evidence type="ECO:0000313" key="4">
    <source>
        <dbReference type="Proteomes" id="UP000192721"/>
    </source>
</evidence>
<evidence type="ECO:0000259" key="2">
    <source>
        <dbReference type="PROSITE" id="PS50405"/>
    </source>
</evidence>
<dbReference type="InterPro" id="IPR040079">
    <property type="entry name" value="Glutathione_S-Trfase"/>
</dbReference>
<dbReference type="Gene3D" id="3.40.30.10">
    <property type="entry name" value="Glutaredoxin"/>
    <property type="match status" value="1"/>
</dbReference>
<comment type="caution">
    <text evidence="3">The sequence shown here is derived from an EMBL/GenBank/DDBJ whole genome shotgun (WGS) entry which is preliminary data.</text>
</comment>
<accession>A0A1W0D2W8</accession>
<dbReference type="Pfam" id="PF13417">
    <property type="entry name" value="GST_N_3"/>
    <property type="match status" value="1"/>
</dbReference>
<dbReference type="InterPro" id="IPR004045">
    <property type="entry name" value="Glutathione_S-Trfase_N"/>
</dbReference>
<dbReference type="SFLD" id="SFLDS00019">
    <property type="entry name" value="Glutathione_Transferase_(cytos"/>
    <property type="match status" value="1"/>
</dbReference>
<dbReference type="CDD" id="cd00570">
    <property type="entry name" value="GST_N_family"/>
    <property type="match status" value="1"/>
</dbReference>
<keyword evidence="3" id="KW-0808">Transferase</keyword>
<dbReference type="EMBL" id="MUKV01000008">
    <property type="protein sequence ID" value="OQS41334.1"/>
    <property type="molecule type" value="Genomic_DNA"/>
</dbReference>
<dbReference type="SUPFAM" id="SSF52833">
    <property type="entry name" value="Thioredoxin-like"/>
    <property type="match status" value="1"/>
</dbReference>
<dbReference type="AlphaFoldDB" id="A0A1W0D2W8"/>
<dbReference type="RefSeq" id="WP_043638132.1">
    <property type="nucleotide sequence ID" value="NZ_CP109905.1"/>
</dbReference>
<dbReference type="InterPro" id="IPR036282">
    <property type="entry name" value="Glutathione-S-Trfase_C_sf"/>
</dbReference>
<dbReference type="PANTHER" id="PTHR43968:SF6">
    <property type="entry name" value="GLUTATHIONE S-TRANSFERASE OMEGA"/>
    <property type="match status" value="1"/>
</dbReference>
<protein>
    <submittedName>
        <fullName evidence="3">Glutathione transferase</fullName>
    </submittedName>
</protein>
<dbReference type="PROSITE" id="PS50405">
    <property type="entry name" value="GST_CTER"/>
    <property type="match status" value="1"/>
</dbReference>
<evidence type="ECO:0000313" key="3">
    <source>
        <dbReference type="EMBL" id="OQS41334.1"/>
    </source>
</evidence>
<name>A0A1W0D2W8_9NEIS</name>
<dbReference type="PROSITE" id="PS50404">
    <property type="entry name" value="GST_NTER"/>
    <property type="match status" value="1"/>
</dbReference>
<dbReference type="Gene3D" id="1.20.1050.10">
    <property type="match status" value="1"/>
</dbReference>
<reference evidence="3 4" key="1">
    <citation type="submission" date="2017-02" db="EMBL/GenBank/DDBJ databases">
        <title>Chromobacterium haemolyticum H5244.</title>
        <authorList>
            <person name="Gulvik C.A."/>
        </authorList>
    </citation>
    <scope>NUCLEOTIDE SEQUENCE [LARGE SCALE GENOMIC DNA]</scope>
    <source>
        <strain evidence="3 4">H5244</strain>
    </source>
</reference>
<dbReference type="SFLD" id="SFLDG00358">
    <property type="entry name" value="Main_(cytGST)"/>
    <property type="match status" value="1"/>
</dbReference>
<dbReference type="InterPro" id="IPR010987">
    <property type="entry name" value="Glutathione-S-Trfase_C-like"/>
</dbReference>
<sequence>MIKLYGAALSPYYNKVKIALLEKGVNFQEILTAPSQQEELLAKSPMGKIPFVEVGGHAMAESSVILEWLEDAYPTASLLPPTPNGRAHARQLSAMLDLYVLSPALPLYRHWLFGSPLEAGAIDAARQQITRGVAACAQLLDYGPWACGEDFSSADISAACILPALEQMSKALLGEDVTAGFPDREAYLQRLSGRRSVNRTWSEREAALTAFRARQQQ</sequence>
<dbReference type="InterPro" id="IPR050983">
    <property type="entry name" value="GST_Omega/HSP26"/>
</dbReference>
<feature type="domain" description="GST C-terminal" evidence="2">
    <location>
        <begin position="82"/>
        <end position="211"/>
    </location>
</feature>
<evidence type="ECO:0000259" key="1">
    <source>
        <dbReference type="PROSITE" id="PS50404"/>
    </source>
</evidence>
<dbReference type="InterPro" id="IPR036249">
    <property type="entry name" value="Thioredoxin-like_sf"/>
</dbReference>
<dbReference type="Pfam" id="PF13410">
    <property type="entry name" value="GST_C_2"/>
    <property type="match status" value="1"/>
</dbReference>
<feature type="domain" description="GST N-terminal" evidence="1">
    <location>
        <begin position="1"/>
        <end position="77"/>
    </location>
</feature>
<organism evidence="3 4">
    <name type="scientific">Chromobacterium haemolyticum</name>
    <dbReference type="NCBI Taxonomy" id="394935"/>
    <lineage>
        <taxon>Bacteria</taxon>
        <taxon>Pseudomonadati</taxon>
        <taxon>Pseudomonadota</taxon>
        <taxon>Betaproteobacteria</taxon>
        <taxon>Neisseriales</taxon>
        <taxon>Chromobacteriaceae</taxon>
        <taxon>Chromobacterium</taxon>
    </lineage>
</organism>
<dbReference type="PANTHER" id="PTHR43968">
    <property type="match status" value="1"/>
</dbReference>
<dbReference type="GO" id="GO:0016740">
    <property type="term" value="F:transferase activity"/>
    <property type="evidence" value="ECO:0007669"/>
    <property type="project" value="UniProtKB-KW"/>
</dbReference>
<proteinExistence type="predicted"/>
<dbReference type="SUPFAM" id="SSF47616">
    <property type="entry name" value="GST C-terminal domain-like"/>
    <property type="match status" value="1"/>
</dbReference>
<gene>
    <name evidence="3" type="ORF">B0T45_08605</name>
</gene>
<dbReference type="Proteomes" id="UP000192721">
    <property type="component" value="Unassembled WGS sequence"/>
</dbReference>
<dbReference type="GO" id="GO:0005737">
    <property type="term" value="C:cytoplasm"/>
    <property type="evidence" value="ECO:0007669"/>
    <property type="project" value="TreeGrafter"/>
</dbReference>